<feature type="region of interest" description="Disordered" evidence="6">
    <location>
        <begin position="276"/>
        <end position="299"/>
    </location>
</feature>
<evidence type="ECO:0000256" key="1">
    <source>
        <dbReference type="ARBA" id="ARBA00022723"/>
    </source>
</evidence>
<keyword evidence="9" id="KW-1185">Reference proteome</keyword>
<gene>
    <name evidence="8" type="ORF">PXEA_LOCUS2139</name>
</gene>
<dbReference type="InterPro" id="IPR050331">
    <property type="entry name" value="Zinc_finger"/>
</dbReference>
<dbReference type="Pfam" id="PF00096">
    <property type="entry name" value="zf-C2H2"/>
    <property type="match status" value="3"/>
</dbReference>
<accession>A0A448WCV6</accession>
<keyword evidence="2" id="KW-0677">Repeat</keyword>
<dbReference type="AlphaFoldDB" id="A0A448WCV6"/>
<dbReference type="PROSITE" id="PS00028">
    <property type="entry name" value="ZINC_FINGER_C2H2_1"/>
    <property type="match status" value="3"/>
</dbReference>
<keyword evidence="4" id="KW-0862">Zinc</keyword>
<dbReference type="FunFam" id="3.30.160.60:FF:000100">
    <property type="entry name" value="Zinc finger 45-like"/>
    <property type="match status" value="1"/>
</dbReference>
<evidence type="ECO:0000256" key="2">
    <source>
        <dbReference type="ARBA" id="ARBA00022737"/>
    </source>
</evidence>
<name>A0A448WCV6_9PLAT</name>
<evidence type="ECO:0000259" key="7">
    <source>
        <dbReference type="PROSITE" id="PS50157"/>
    </source>
</evidence>
<dbReference type="PANTHER" id="PTHR16515">
    <property type="entry name" value="PR DOMAIN ZINC FINGER PROTEIN"/>
    <property type="match status" value="1"/>
</dbReference>
<dbReference type="Proteomes" id="UP000784294">
    <property type="component" value="Unassembled WGS sequence"/>
</dbReference>
<feature type="domain" description="C2H2-type" evidence="7">
    <location>
        <begin position="153"/>
        <end position="180"/>
    </location>
</feature>
<sequence length="299" mass="33518">MSTINPSCSSPKVYNFGLWSKELQAYMSKLNVWPKSDRLKKAFEAHSKSHKCIKQLEVDTSQKANVKICSMTLNKTEDKDKSCRPEVKMEAEFSSEIDSVVRLETEIGPSRRKDLVPTSKREDNKITPVKLDRNDNASPGDGVSSEGIGVGGHPCSYCGKLYSRKYGLKIHLRTHTGHKPLQCLVCRRRFGDPSNLNKHLRLHAANSLEHCVFGGTGHGNRGREDSNDSGCERPEGGRSVLVQATLARHLAITSPYRCLDCGKVLVRRRDLERHMRTRHAKSPCRRAGVNKSMNYSGMK</sequence>
<proteinExistence type="predicted"/>
<feature type="domain" description="C2H2-type" evidence="7">
    <location>
        <begin position="256"/>
        <end position="283"/>
    </location>
</feature>
<keyword evidence="3 5" id="KW-0863">Zinc-finger</keyword>
<dbReference type="SMART" id="SM00355">
    <property type="entry name" value="ZnF_C2H2"/>
    <property type="match status" value="3"/>
</dbReference>
<dbReference type="PROSITE" id="PS50157">
    <property type="entry name" value="ZINC_FINGER_C2H2_2"/>
    <property type="match status" value="3"/>
</dbReference>
<dbReference type="InterPro" id="IPR036236">
    <property type="entry name" value="Znf_C2H2_sf"/>
</dbReference>
<dbReference type="GO" id="GO:0008270">
    <property type="term" value="F:zinc ion binding"/>
    <property type="evidence" value="ECO:0007669"/>
    <property type="project" value="UniProtKB-KW"/>
</dbReference>
<comment type="caution">
    <text evidence="8">The sequence shown here is derived from an EMBL/GenBank/DDBJ whole genome shotgun (WGS) entry which is preliminary data.</text>
</comment>
<evidence type="ECO:0000313" key="8">
    <source>
        <dbReference type="EMBL" id="VEL08699.1"/>
    </source>
</evidence>
<dbReference type="OrthoDB" id="9998363at2759"/>
<keyword evidence="1" id="KW-0479">Metal-binding</keyword>
<evidence type="ECO:0000256" key="4">
    <source>
        <dbReference type="ARBA" id="ARBA00022833"/>
    </source>
</evidence>
<dbReference type="PANTHER" id="PTHR16515:SF21">
    <property type="entry name" value="PR DOMAIN ZINC FINGER PROTEIN 13"/>
    <property type="match status" value="1"/>
</dbReference>
<dbReference type="GO" id="GO:0005634">
    <property type="term" value="C:nucleus"/>
    <property type="evidence" value="ECO:0007669"/>
    <property type="project" value="TreeGrafter"/>
</dbReference>
<dbReference type="InterPro" id="IPR013087">
    <property type="entry name" value="Znf_C2H2_type"/>
</dbReference>
<protein>
    <recommendedName>
        <fullName evidence="7">C2H2-type domain-containing protein</fullName>
    </recommendedName>
</protein>
<dbReference type="FunFam" id="3.30.160.60:FF:000616">
    <property type="entry name" value="PR domain zinc finger protein 13"/>
    <property type="match status" value="1"/>
</dbReference>
<dbReference type="GO" id="GO:0010468">
    <property type="term" value="P:regulation of gene expression"/>
    <property type="evidence" value="ECO:0007669"/>
    <property type="project" value="TreeGrafter"/>
</dbReference>
<organism evidence="8 9">
    <name type="scientific">Protopolystoma xenopodis</name>
    <dbReference type="NCBI Taxonomy" id="117903"/>
    <lineage>
        <taxon>Eukaryota</taxon>
        <taxon>Metazoa</taxon>
        <taxon>Spiralia</taxon>
        <taxon>Lophotrochozoa</taxon>
        <taxon>Platyhelminthes</taxon>
        <taxon>Monogenea</taxon>
        <taxon>Polyopisthocotylea</taxon>
        <taxon>Polystomatidea</taxon>
        <taxon>Polystomatidae</taxon>
        <taxon>Protopolystoma</taxon>
    </lineage>
</organism>
<dbReference type="EMBL" id="CAAALY010004536">
    <property type="protein sequence ID" value="VEL08699.1"/>
    <property type="molecule type" value="Genomic_DNA"/>
</dbReference>
<dbReference type="SUPFAM" id="SSF57667">
    <property type="entry name" value="beta-beta-alpha zinc fingers"/>
    <property type="match status" value="1"/>
</dbReference>
<evidence type="ECO:0000256" key="6">
    <source>
        <dbReference type="SAM" id="MobiDB-lite"/>
    </source>
</evidence>
<reference evidence="8" key="1">
    <citation type="submission" date="2018-11" db="EMBL/GenBank/DDBJ databases">
        <authorList>
            <consortium name="Pathogen Informatics"/>
        </authorList>
    </citation>
    <scope>NUCLEOTIDE SEQUENCE</scope>
</reference>
<dbReference type="Gene3D" id="3.30.160.60">
    <property type="entry name" value="Classic Zinc Finger"/>
    <property type="match status" value="3"/>
</dbReference>
<evidence type="ECO:0000256" key="3">
    <source>
        <dbReference type="ARBA" id="ARBA00022771"/>
    </source>
</evidence>
<feature type="domain" description="C2H2-type" evidence="7">
    <location>
        <begin position="181"/>
        <end position="208"/>
    </location>
</feature>
<evidence type="ECO:0000313" key="9">
    <source>
        <dbReference type="Proteomes" id="UP000784294"/>
    </source>
</evidence>
<evidence type="ECO:0000256" key="5">
    <source>
        <dbReference type="PROSITE-ProRule" id="PRU00042"/>
    </source>
</evidence>